<dbReference type="CDD" id="cd00118">
    <property type="entry name" value="LysM"/>
    <property type="match status" value="1"/>
</dbReference>
<protein>
    <submittedName>
        <fullName evidence="2">Lysin motif</fullName>
    </submittedName>
</protein>
<accession>A0A8S5NKC7</accession>
<evidence type="ECO:0000313" key="2">
    <source>
        <dbReference type="EMBL" id="DAD94672.1"/>
    </source>
</evidence>
<proteinExistence type="predicted"/>
<dbReference type="Gene3D" id="3.10.350.10">
    <property type="entry name" value="LysM domain"/>
    <property type="match status" value="1"/>
</dbReference>
<dbReference type="InterPro" id="IPR018392">
    <property type="entry name" value="LysM"/>
</dbReference>
<feature type="domain" description="LysM" evidence="1">
    <location>
        <begin position="40"/>
        <end position="91"/>
    </location>
</feature>
<organism evidence="2">
    <name type="scientific">Siphoviridae sp. ctsMn4</name>
    <dbReference type="NCBI Taxonomy" id="2826485"/>
    <lineage>
        <taxon>Viruses</taxon>
        <taxon>Duplodnaviria</taxon>
        <taxon>Heunggongvirae</taxon>
        <taxon>Uroviricota</taxon>
        <taxon>Caudoviricetes</taxon>
    </lineage>
</organism>
<sequence>MNKPLVFTAAFMSAALVAGAAVDAEKICNRLFPETRIVEYRREVKPGDTLWTICGEIATDKEDLRKLVYQAKKDNRIMDVGNLQPGTLVIVRVEEARNG</sequence>
<dbReference type="InterPro" id="IPR036779">
    <property type="entry name" value="LysM_dom_sf"/>
</dbReference>
<name>A0A8S5NKC7_9CAUD</name>
<dbReference type="EMBL" id="BK015180">
    <property type="protein sequence ID" value="DAD94672.1"/>
    <property type="molecule type" value="Genomic_DNA"/>
</dbReference>
<evidence type="ECO:0000259" key="1">
    <source>
        <dbReference type="PROSITE" id="PS51782"/>
    </source>
</evidence>
<reference evidence="2" key="1">
    <citation type="journal article" date="2021" name="Proc. Natl. Acad. Sci. U.S.A.">
        <title>A Catalog of Tens of Thousands of Viruses from Human Metagenomes Reveals Hidden Associations with Chronic Diseases.</title>
        <authorList>
            <person name="Tisza M.J."/>
            <person name="Buck C.B."/>
        </authorList>
    </citation>
    <scope>NUCLEOTIDE SEQUENCE</scope>
    <source>
        <strain evidence="2">CtsMn4</strain>
    </source>
</reference>
<dbReference type="PROSITE" id="PS51782">
    <property type="entry name" value="LYSM"/>
    <property type="match status" value="1"/>
</dbReference>